<dbReference type="RefSeq" id="WP_026562427.1">
    <property type="nucleotide sequence ID" value="NZ_CP033043.1"/>
</dbReference>
<dbReference type="NCBIfam" id="NF046033">
    <property type="entry name" value="BflmStimVeg"/>
    <property type="match status" value="1"/>
</dbReference>
<name>A0A179SW93_9BACI</name>
<evidence type="ECO:0000313" key="1">
    <source>
        <dbReference type="EMBL" id="OAS85731.1"/>
    </source>
</evidence>
<comment type="caution">
    <text evidence="1">The sequence shown here is derived from an EMBL/GenBank/DDBJ whole genome shotgun (WGS) entry which is preliminary data.</text>
</comment>
<evidence type="ECO:0000313" key="2">
    <source>
        <dbReference type="Proteomes" id="UP000078534"/>
    </source>
</evidence>
<proteinExistence type="predicted"/>
<dbReference type="Proteomes" id="UP000078534">
    <property type="component" value="Unassembled WGS sequence"/>
</dbReference>
<protein>
    <submittedName>
        <fullName evidence="1">ABC transporter permease</fullName>
    </submittedName>
</protein>
<dbReference type="OrthoDB" id="5469at2"/>
<dbReference type="Pfam" id="PF06257">
    <property type="entry name" value="VEG"/>
    <property type="match status" value="1"/>
</dbReference>
<dbReference type="STRING" id="152268.A6K24_23810"/>
<accession>A0A179SW93</accession>
<dbReference type="InterPro" id="IPR009366">
    <property type="entry name" value="Protein_Veg"/>
</dbReference>
<dbReference type="PANTHER" id="PTHR40026">
    <property type="entry name" value="PROTEIN VEG"/>
    <property type="match status" value="1"/>
</dbReference>
<keyword evidence="2" id="KW-1185">Reference proteome</keyword>
<dbReference type="EMBL" id="LWSG01000019">
    <property type="protein sequence ID" value="OAS85731.1"/>
    <property type="molecule type" value="Genomic_DNA"/>
</dbReference>
<organism evidence="1 2">
    <name type="scientific">Metabacillus litoralis</name>
    <dbReference type="NCBI Taxonomy" id="152268"/>
    <lineage>
        <taxon>Bacteria</taxon>
        <taxon>Bacillati</taxon>
        <taxon>Bacillota</taxon>
        <taxon>Bacilli</taxon>
        <taxon>Bacillales</taxon>
        <taxon>Bacillaceae</taxon>
        <taxon>Metabacillus</taxon>
    </lineage>
</organism>
<dbReference type="Gene3D" id="2.30.30.100">
    <property type="match status" value="1"/>
</dbReference>
<dbReference type="PIRSF" id="PIRSF037257">
    <property type="entry name" value="DUF1021"/>
    <property type="match status" value="1"/>
</dbReference>
<dbReference type="PANTHER" id="PTHR40026:SF1">
    <property type="entry name" value="PROTEIN VEG"/>
    <property type="match status" value="1"/>
</dbReference>
<sequence length="89" mass="9887">MGKTLTDIKKSLDGNLGRRLTLKANGGRRKTIERCGVLAETYPSVFVIELDQDENSFERVSYSYADVLTETVQLTFFEDTTGSFAVSGQ</sequence>
<dbReference type="GO" id="GO:0006355">
    <property type="term" value="P:regulation of DNA-templated transcription"/>
    <property type="evidence" value="ECO:0007669"/>
    <property type="project" value="InterPro"/>
</dbReference>
<reference evidence="2" key="1">
    <citation type="submission" date="2016-04" db="EMBL/GenBank/DDBJ databases">
        <authorList>
            <person name="Lyu Z."/>
            <person name="Lyu W."/>
        </authorList>
    </citation>
    <scope>NUCLEOTIDE SEQUENCE [LARGE SCALE GENOMIC DNA]</scope>
    <source>
        <strain evidence="2">C44</strain>
    </source>
</reference>
<gene>
    <name evidence="1" type="ORF">A6K24_23810</name>
</gene>
<dbReference type="AlphaFoldDB" id="A0A179SW93"/>